<reference evidence="2 3" key="1">
    <citation type="journal article" date="2016" name="Nat. Commun.">
        <title>Thousands of microbial genomes shed light on interconnected biogeochemical processes in an aquifer system.</title>
        <authorList>
            <person name="Anantharaman K."/>
            <person name="Brown C.T."/>
            <person name="Hug L.A."/>
            <person name="Sharon I."/>
            <person name="Castelle C.J."/>
            <person name="Probst A.J."/>
            <person name="Thomas B.C."/>
            <person name="Singh A."/>
            <person name="Wilkins M.J."/>
            <person name="Karaoz U."/>
            <person name="Brodie E.L."/>
            <person name="Williams K.H."/>
            <person name="Hubbard S.S."/>
            <person name="Banfield J.F."/>
        </authorList>
    </citation>
    <scope>NUCLEOTIDE SEQUENCE [LARGE SCALE GENOMIC DNA]</scope>
</reference>
<dbReference type="Proteomes" id="UP000177279">
    <property type="component" value="Unassembled WGS sequence"/>
</dbReference>
<proteinExistence type="predicted"/>
<comment type="caution">
    <text evidence="2">The sequence shown here is derived from an EMBL/GenBank/DDBJ whole genome shotgun (WGS) entry which is preliminary data.</text>
</comment>
<dbReference type="EMBL" id="MHVS01000005">
    <property type="protein sequence ID" value="OHA96327.1"/>
    <property type="molecule type" value="Genomic_DNA"/>
</dbReference>
<accession>A0A1G2TGB3</accession>
<evidence type="ECO:0000313" key="2">
    <source>
        <dbReference type="EMBL" id="OHA96327.1"/>
    </source>
</evidence>
<keyword evidence="1" id="KW-1133">Transmembrane helix</keyword>
<evidence type="ECO:0000256" key="1">
    <source>
        <dbReference type="SAM" id="Phobius"/>
    </source>
</evidence>
<evidence type="ECO:0000313" key="3">
    <source>
        <dbReference type="Proteomes" id="UP000177279"/>
    </source>
</evidence>
<keyword evidence="1" id="KW-0472">Membrane</keyword>
<gene>
    <name evidence="2" type="ORF">A3D49_00310</name>
</gene>
<feature type="transmembrane region" description="Helical" evidence="1">
    <location>
        <begin position="25"/>
        <end position="58"/>
    </location>
</feature>
<evidence type="ECO:0008006" key="4">
    <source>
        <dbReference type="Google" id="ProtNLM"/>
    </source>
</evidence>
<protein>
    <recommendedName>
        <fullName evidence="4">DUF5673 domain-containing protein</fullName>
    </recommendedName>
</protein>
<sequence>MKKPETFKIEWEAREYEHKERSQDWFWAVGIVTLAVAVTAVILGNIIFAILVLTAVFALALFINRLPEIIHASVDEKGVTRGHVRYPYETLDSYWLDTEHPHPKIILKSKKLFMPLIIVPIGKNADAEQLDQSLAKFLKEEFHPLPFVEKVLEYLGF</sequence>
<name>A0A1G2TGB3_9BACT</name>
<dbReference type="AlphaFoldDB" id="A0A1G2TGB3"/>
<keyword evidence="1" id="KW-0812">Transmembrane</keyword>
<organism evidence="2 3">
    <name type="scientific">Candidatus Zambryskibacteria bacterium RIFCSPHIGHO2_02_FULL_43_37</name>
    <dbReference type="NCBI Taxonomy" id="1802749"/>
    <lineage>
        <taxon>Bacteria</taxon>
        <taxon>Candidatus Zambryskiibacteriota</taxon>
    </lineage>
</organism>